<sequence>MLDRIIERFLEDEGLTEGLTDEDARELLSWLVGLVEEMEHPEGAYVAQLHRIGRQLARISRRYGVPIEELIDLVELAWEEPGEDPSGGARPMRA</sequence>
<dbReference type="KEGG" id="mhd:Marky_0582"/>
<dbReference type="eggNOG" id="ENOG503341Y">
    <property type="taxonomic scope" value="Bacteria"/>
</dbReference>
<gene>
    <name evidence="1" type="ordered locus">Marky_0582</name>
</gene>
<dbReference type="HOGENOM" id="CLU_2356450_0_0_0"/>
<dbReference type="STRING" id="869210.Marky_0582"/>
<dbReference type="OrthoDB" id="26327at2"/>
<name>F2NNV8_MARHT</name>
<protein>
    <submittedName>
        <fullName evidence="1">Uncharacterized protein</fullName>
    </submittedName>
</protein>
<dbReference type="AlphaFoldDB" id="F2NNV8"/>
<dbReference type="Proteomes" id="UP000007030">
    <property type="component" value="Chromosome"/>
</dbReference>
<dbReference type="RefSeq" id="WP_013703384.1">
    <property type="nucleotide sequence ID" value="NC_015387.1"/>
</dbReference>
<reference evidence="1 2" key="1">
    <citation type="journal article" date="2012" name="Stand. Genomic Sci.">
        <title>Complete genome sequence of the aerobic, heterotroph Marinithermus hydrothermalis type strain (T1(T)) from a deep-sea hydrothermal vent chimney.</title>
        <authorList>
            <person name="Copeland A."/>
            <person name="Gu W."/>
            <person name="Yasawong M."/>
            <person name="Lapidus A."/>
            <person name="Lucas S."/>
            <person name="Deshpande S."/>
            <person name="Pagani I."/>
            <person name="Tapia R."/>
            <person name="Cheng J.F."/>
            <person name="Goodwin L.A."/>
            <person name="Pitluck S."/>
            <person name="Liolios K."/>
            <person name="Ivanova N."/>
            <person name="Mavromatis K."/>
            <person name="Mikhailova N."/>
            <person name="Pati A."/>
            <person name="Chen A."/>
            <person name="Palaniappan K."/>
            <person name="Land M."/>
            <person name="Pan C."/>
            <person name="Brambilla E.M."/>
            <person name="Rohde M."/>
            <person name="Tindall B.J."/>
            <person name="Sikorski J."/>
            <person name="Goker M."/>
            <person name="Detter J.C."/>
            <person name="Bristow J."/>
            <person name="Eisen J.A."/>
            <person name="Markowitz V."/>
            <person name="Hugenholtz P."/>
            <person name="Kyrpides N.C."/>
            <person name="Klenk H.P."/>
            <person name="Woyke T."/>
        </authorList>
    </citation>
    <scope>NUCLEOTIDE SEQUENCE [LARGE SCALE GENOMIC DNA]</scope>
    <source>
        <strain evidence="2">DSM 14884 / JCM 11576 / T1</strain>
    </source>
</reference>
<evidence type="ECO:0000313" key="2">
    <source>
        <dbReference type="Proteomes" id="UP000007030"/>
    </source>
</evidence>
<keyword evidence="2" id="KW-1185">Reference proteome</keyword>
<accession>F2NNV8</accession>
<organism evidence="1 2">
    <name type="scientific">Marinithermus hydrothermalis (strain DSM 14884 / JCM 11576 / T1)</name>
    <dbReference type="NCBI Taxonomy" id="869210"/>
    <lineage>
        <taxon>Bacteria</taxon>
        <taxon>Thermotogati</taxon>
        <taxon>Deinococcota</taxon>
        <taxon>Deinococci</taxon>
        <taxon>Thermales</taxon>
        <taxon>Thermaceae</taxon>
        <taxon>Marinithermus</taxon>
    </lineage>
</organism>
<evidence type="ECO:0000313" key="1">
    <source>
        <dbReference type="EMBL" id="AEB11332.1"/>
    </source>
</evidence>
<proteinExistence type="predicted"/>
<dbReference type="EMBL" id="CP002630">
    <property type="protein sequence ID" value="AEB11332.1"/>
    <property type="molecule type" value="Genomic_DNA"/>
</dbReference>